<accession>A0ABN2WAP6</accession>
<proteinExistence type="predicted"/>
<dbReference type="PANTHER" id="PTHR41252">
    <property type="entry name" value="BLR2505 PROTEIN"/>
    <property type="match status" value="1"/>
</dbReference>
<name>A0ABN2WAP6_9ACTN</name>
<reference evidence="2 3" key="1">
    <citation type="journal article" date="2019" name="Int. J. Syst. Evol. Microbiol.">
        <title>The Global Catalogue of Microorganisms (GCM) 10K type strain sequencing project: providing services to taxonomists for standard genome sequencing and annotation.</title>
        <authorList>
            <consortium name="The Broad Institute Genomics Platform"/>
            <consortium name="The Broad Institute Genome Sequencing Center for Infectious Disease"/>
            <person name="Wu L."/>
            <person name="Ma J."/>
        </authorList>
    </citation>
    <scope>NUCLEOTIDE SEQUENCE [LARGE SCALE GENOMIC DNA]</scope>
    <source>
        <strain evidence="2 3">JCM 15478</strain>
    </source>
</reference>
<evidence type="ECO:0000313" key="3">
    <source>
        <dbReference type="Proteomes" id="UP001500016"/>
    </source>
</evidence>
<dbReference type="EMBL" id="BAAAPE010000013">
    <property type="protein sequence ID" value="GAA2087706.1"/>
    <property type="molecule type" value="Genomic_DNA"/>
</dbReference>
<keyword evidence="3" id="KW-1185">Reference proteome</keyword>
<protein>
    <submittedName>
        <fullName evidence="2">Nuclear transport factor 2 family protein</fullName>
    </submittedName>
</protein>
<sequence>MTIEHSTESVAVLTGMYAAEAAYMAAGGPGKADFSAMAPYFAPDAVLHQAQALPYGGVWRGHEGIEACVRAMAGTWETFAFVRQEFLGTGPTAVVLTEVHARSRATGREIDFPILQTATVTDGRITDIRPYYWDTAAIARTCGREAGSL</sequence>
<evidence type="ECO:0000259" key="1">
    <source>
        <dbReference type="Pfam" id="PF12680"/>
    </source>
</evidence>
<dbReference type="RefSeq" id="WP_344531602.1">
    <property type="nucleotide sequence ID" value="NZ_BAAAPE010000013.1"/>
</dbReference>
<dbReference type="InterPro" id="IPR037401">
    <property type="entry name" value="SnoaL-like"/>
</dbReference>
<gene>
    <name evidence="2" type="ORF">GCM10009801_50870</name>
</gene>
<dbReference type="Pfam" id="PF12680">
    <property type="entry name" value="SnoaL_2"/>
    <property type="match status" value="1"/>
</dbReference>
<organism evidence="2 3">
    <name type="scientific">Streptomyces albiaxialis</name>
    <dbReference type="NCBI Taxonomy" id="329523"/>
    <lineage>
        <taxon>Bacteria</taxon>
        <taxon>Bacillati</taxon>
        <taxon>Actinomycetota</taxon>
        <taxon>Actinomycetes</taxon>
        <taxon>Kitasatosporales</taxon>
        <taxon>Streptomycetaceae</taxon>
        <taxon>Streptomyces</taxon>
    </lineage>
</organism>
<evidence type="ECO:0000313" key="2">
    <source>
        <dbReference type="EMBL" id="GAA2087706.1"/>
    </source>
</evidence>
<dbReference type="Gene3D" id="3.10.450.50">
    <property type="match status" value="1"/>
</dbReference>
<dbReference type="PANTHER" id="PTHR41252:SF1">
    <property type="entry name" value="BLR2505 PROTEIN"/>
    <property type="match status" value="1"/>
</dbReference>
<dbReference type="InterPro" id="IPR032710">
    <property type="entry name" value="NTF2-like_dom_sf"/>
</dbReference>
<dbReference type="Proteomes" id="UP001500016">
    <property type="component" value="Unassembled WGS sequence"/>
</dbReference>
<dbReference type="SUPFAM" id="SSF54427">
    <property type="entry name" value="NTF2-like"/>
    <property type="match status" value="1"/>
</dbReference>
<feature type="domain" description="SnoaL-like" evidence="1">
    <location>
        <begin position="31"/>
        <end position="127"/>
    </location>
</feature>
<comment type="caution">
    <text evidence="2">The sequence shown here is derived from an EMBL/GenBank/DDBJ whole genome shotgun (WGS) entry which is preliminary data.</text>
</comment>